<gene>
    <name evidence="2" type="ORF">UFB30_07045</name>
</gene>
<accession>A0ABU5KL66</accession>
<dbReference type="Pfam" id="PF21747">
    <property type="entry name" value="YpoC"/>
    <property type="match status" value="1"/>
</dbReference>
<name>A0ABU5KL66_9BACL</name>
<protein>
    <recommendedName>
        <fullName evidence="1">YpoC-like domain-containing protein</fullName>
    </recommendedName>
</protein>
<evidence type="ECO:0000313" key="2">
    <source>
        <dbReference type="EMBL" id="MDZ5711978.1"/>
    </source>
</evidence>
<dbReference type="EMBL" id="JAXQNN010000002">
    <property type="protein sequence ID" value="MDZ5711978.1"/>
    <property type="molecule type" value="Genomic_DNA"/>
</dbReference>
<feature type="domain" description="YpoC-like" evidence="1">
    <location>
        <begin position="56"/>
        <end position="160"/>
    </location>
</feature>
<sequence length="164" mass="19667">MKYKLPDQYKHQLFYPDLDEVEIEESNRFEPFFAADLIAMKNDQKPWEDLEHWSGLIQREWEVLADEMRPLFEGQADQTYDGMVKGLSLFFTLLYWTNEQHVSVAAWEEDIKNFEVAIMNPQERISFILKRPAVYFSFIQLDEMFRELIKTSAKFNAIKKRKRG</sequence>
<dbReference type="Proteomes" id="UP001292084">
    <property type="component" value="Unassembled WGS sequence"/>
</dbReference>
<dbReference type="InterPro" id="IPR048427">
    <property type="entry name" value="YpoC"/>
</dbReference>
<comment type="caution">
    <text evidence="2">The sequence shown here is derived from an EMBL/GenBank/DDBJ whole genome shotgun (WGS) entry which is preliminary data.</text>
</comment>
<organism evidence="2 3">
    <name type="scientific">Jeotgalibacillus haloalkalitolerans</name>
    <dbReference type="NCBI Taxonomy" id="3104292"/>
    <lineage>
        <taxon>Bacteria</taxon>
        <taxon>Bacillati</taxon>
        <taxon>Bacillota</taxon>
        <taxon>Bacilli</taxon>
        <taxon>Bacillales</taxon>
        <taxon>Caryophanaceae</taxon>
        <taxon>Jeotgalibacillus</taxon>
    </lineage>
</organism>
<proteinExistence type="predicted"/>
<reference evidence="2 3" key="1">
    <citation type="submission" date="2023-12" db="EMBL/GenBank/DDBJ databases">
        <title>Jeotgalibacillus haloalkaliphilus sp. nov., a novel salt-tolerant bacteria, isolated from the estuary of the Fenhe River into the Yellow River.</title>
        <authorList>
            <person name="Li Y."/>
        </authorList>
    </citation>
    <scope>NUCLEOTIDE SEQUENCE [LARGE SCALE GENOMIC DNA]</scope>
    <source>
        <strain evidence="2 3">HH7-29</strain>
    </source>
</reference>
<dbReference type="RefSeq" id="WP_322420975.1">
    <property type="nucleotide sequence ID" value="NZ_JAXQNN010000002.1"/>
</dbReference>
<keyword evidence="3" id="KW-1185">Reference proteome</keyword>
<evidence type="ECO:0000313" key="3">
    <source>
        <dbReference type="Proteomes" id="UP001292084"/>
    </source>
</evidence>
<evidence type="ECO:0000259" key="1">
    <source>
        <dbReference type="Pfam" id="PF21747"/>
    </source>
</evidence>